<keyword evidence="5" id="KW-1185">Reference proteome</keyword>
<keyword evidence="2" id="KW-0472">Membrane</keyword>
<dbReference type="Gene3D" id="2.60.40.1210">
    <property type="entry name" value="Cellobiose dehydrogenase, cytochrome domain"/>
    <property type="match status" value="1"/>
</dbReference>
<dbReference type="AlphaFoldDB" id="A0A9P9Y2D6"/>
<name>A0A9P9Y2D6_9HYPO</name>
<dbReference type="PROSITE" id="PS50836">
    <property type="entry name" value="DOMON"/>
    <property type="match status" value="1"/>
</dbReference>
<dbReference type="CDD" id="cd08760">
    <property type="entry name" value="Cyt_b561_FRRS1_like"/>
    <property type="match status" value="1"/>
</dbReference>
<dbReference type="Pfam" id="PF16010">
    <property type="entry name" value="CDH-cyt"/>
    <property type="match status" value="1"/>
</dbReference>
<reference evidence="4" key="1">
    <citation type="journal article" date="2021" name="J Fungi (Basel)">
        <title>Genomic and Metabolomic Analyses of the Marine Fungus Emericellopsis cladophorae: Insights into Saltwater Adaptability Mechanisms and Its Biosynthetic Potential.</title>
        <authorList>
            <person name="Goncalves M.F.M."/>
            <person name="Hilario S."/>
            <person name="Van de Peer Y."/>
            <person name="Esteves A.C."/>
            <person name="Alves A."/>
        </authorList>
    </citation>
    <scope>NUCLEOTIDE SEQUENCE</scope>
    <source>
        <strain evidence="4">MUM 19.33</strain>
    </source>
</reference>
<accession>A0A9P9Y2D6</accession>
<gene>
    <name evidence="4" type="ORF">J7T54_002469</name>
</gene>
<feature type="transmembrane region" description="Helical" evidence="2">
    <location>
        <begin position="248"/>
        <end position="264"/>
    </location>
</feature>
<reference evidence="4" key="2">
    <citation type="submission" date="2022-07" db="EMBL/GenBank/DDBJ databases">
        <authorList>
            <person name="Goncalves M.F.M."/>
            <person name="Hilario S."/>
            <person name="Van De Peer Y."/>
            <person name="Esteves A.C."/>
            <person name="Alves A."/>
        </authorList>
    </citation>
    <scope>NUCLEOTIDE SEQUENCE</scope>
    <source>
        <strain evidence="4">MUM 19.33</strain>
    </source>
</reference>
<organism evidence="4 5">
    <name type="scientific">Emericellopsis cladophorae</name>
    <dbReference type="NCBI Taxonomy" id="2686198"/>
    <lineage>
        <taxon>Eukaryota</taxon>
        <taxon>Fungi</taxon>
        <taxon>Dikarya</taxon>
        <taxon>Ascomycota</taxon>
        <taxon>Pezizomycotina</taxon>
        <taxon>Sordariomycetes</taxon>
        <taxon>Hypocreomycetidae</taxon>
        <taxon>Hypocreales</taxon>
        <taxon>Bionectriaceae</taxon>
        <taxon>Emericellopsis</taxon>
    </lineage>
</organism>
<comment type="caution">
    <text evidence="4">The sequence shown here is derived from an EMBL/GenBank/DDBJ whole genome shotgun (WGS) entry which is preliminary data.</text>
</comment>
<feature type="transmembrane region" description="Helical" evidence="2">
    <location>
        <begin position="295"/>
        <end position="317"/>
    </location>
</feature>
<dbReference type="InterPro" id="IPR015920">
    <property type="entry name" value="Cellobiose_DH-like_cyt"/>
</dbReference>
<keyword evidence="2" id="KW-0812">Transmembrane</keyword>
<feature type="region of interest" description="Disordered" evidence="1">
    <location>
        <begin position="182"/>
        <end position="201"/>
    </location>
</feature>
<dbReference type="SUPFAM" id="SSF49344">
    <property type="entry name" value="CBD9-like"/>
    <property type="match status" value="1"/>
</dbReference>
<dbReference type="Proteomes" id="UP001055219">
    <property type="component" value="Unassembled WGS sequence"/>
</dbReference>
<evidence type="ECO:0000313" key="5">
    <source>
        <dbReference type="Proteomes" id="UP001055219"/>
    </source>
</evidence>
<dbReference type="EMBL" id="JAGIXG020000015">
    <property type="protein sequence ID" value="KAI6782232.1"/>
    <property type="molecule type" value="Genomic_DNA"/>
</dbReference>
<dbReference type="OrthoDB" id="19261at2759"/>
<proteinExistence type="predicted"/>
<feature type="domain" description="DOMON" evidence="3">
    <location>
        <begin position="28"/>
        <end position="146"/>
    </location>
</feature>
<protein>
    <submittedName>
        <fullName evidence="4">Cellobiose dehydrogenase</fullName>
    </submittedName>
</protein>
<evidence type="ECO:0000313" key="4">
    <source>
        <dbReference type="EMBL" id="KAI6782232.1"/>
    </source>
</evidence>
<sequence>MRKMKGHSGLADATSISALVSTSTGSNDDVRFQWGIPEAVASSGSGNVYFQLEAPVSYEWVALGTGSQMRGSQMFVMYTDGDGNVTLSTREGTGHVLPEYTQQRDTELLAGSGVADGKMVANVRCGDCQNLDLAGTNSWIAAWKSGNAIDSANTSYAITQHDGTTRMRVRFAGAGISSDENPFLSDVTSSDNSGDNVDTQGGSGSNTDAIILAHGIIALVVFAFLYPIGSILMRLVGKWYIHSMTQNVGWLVMWAVFGLGYVAASRQAQPVLGWLHHRHFVAHQKRGIISHLHIWYGRILMALGVVNGGLGIKLAGSGTGFKIAYSVVAAVMFAAYIAFIALDI</sequence>
<feature type="compositionally biased region" description="Polar residues" evidence="1">
    <location>
        <begin position="186"/>
        <end position="201"/>
    </location>
</feature>
<dbReference type="PANTHER" id="PTHR47797:SF4">
    <property type="entry name" value="DOMON DOMAIN-CONTAINING PROTEIN"/>
    <property type="match status" value="1"/>
</dbReference>
<dbReference type="InterPro" id="IPR005018">
    <property type="entry name" value="DOMON_domain"/>
</dbReference>
<dbReference type="CDD" id="cd09630">
    <property type="entry name" value="CDH_like_cytochrome"/>
    <property type="match status" value="1"/>
</dbReference>
<evidence type="ECO:0000259" key="3">
    <source>
        <dbReference type="PROSITE" id="PS50836"/>
    </source>
</evidence>
<feature type="transmembrane region" description="Helical" evidence="2">
    <location>
        <begin position="323"/>
        <end position="342"/>
    </location>
</feature>
<evidence type="ECO:0000256" key="2">
    <source>
        <dbReference type="SAM" id="Phobius"/>
    </source>
</evidence>
<dbReference type="SMART" id="SM00664">
    <property type="entry name" value="DoH"/>
    <property type="match status" value="1"/>
</dbReference>
<feature type="transmembrane region" description="Helical" evidence="2">
    <location>
        <begin position="209"/>
        <end position="228"/>
    </location>
</feature>
<dbReference type="GeneID" id="75828981"/>
<keyword evidence="2" id="KW-1133">Transmembrane helix</keyword>
<dbReference type="PANTHER" id="PTHR47797">
    <property type="entry name" value="DEHYDROGENASE, PUTATIVE (AFU_ORTHOLOGUE AFUA_8G05805)-RELATED"/>
    <property type="match status" value="1"/>
</dbReference>
<evidence type="ECO:0000256" key="1">
    <source>
        <dbReference type="SAM" id="MobiDB-lite"/>
    </source>
</evidence>
<dbReference type="RefSeq" id="XP_051363088.1">
    <property type="nucleotide sequence ID" value="XM_051505652.1"/>
</dbReference>